<dbReference type="EMBL" id="BSXT01000949">
    <property type="protein sequence ID" value="GMF36540.1"/>
    <property type="molecule type" value="Genomic_DNA"/>
</dbReference>
<dbReference type="Proteomes" id="UP001165121">
    <property type="component" value="Unassembled WGS sequence"/>
</dbReference>
<feature type="compositionally biased region" description="Polar residues" evidence="1">
    <location>
        <begin position="127"/>
        <end position="137"/>
    </location>
</feature>
<reference evidence="2" key="1">
    <citation type="submission" date="2023-04" db="EMBL/GenBank/DDBJ databases">
        <title>Phytophthora fragariaefolia NBRC 109709.</title>
        <authorList>
            <person name="Ichikawa N."/>
            <person name="Sato H."/>
            <person name="Tonouchi N."/>
        </authorList>
    </citation>
    <scope>NUCLEOTIDE SEQUENCE</scope>
    <source>
        <strain evidence="2">NBRC 109709</strain>
    </source>
</reference>
<evidence type="ECO:0000256" key="1">
    <source>
        <dbReference type="SAM" id="MobiDB-lite"/>
    </source>
</evidence>
<evidence type="ECO:0000313" key="3">
    <source>
        <dbReference type="Proteomes" id="UP001165121"/>
    </source>
</evidence>
<name>A0A9W6XDX4_9STRA</name>
<accession>A0A9W6XDX4</accession>
<feature type="region of interest" description="Disordered" evidence="1">
    <location>
        <begin position="122"/>
        <end position="156"/>
    </location>
</feature>
<gene>
    <name evidence="2" type="ORF">Pfra01_000998900</name>
</gene>
<comment type="caution">
    <text evidence="2">The sequence shown here is derived from an EMBL/GenBank/DDBJ whole genome shotgun (WGS) entry which is preliminary data.</text>
</comment>
<evidence type="ECO:0000313" key="2">
    <source>
        <dbReference type="EMBL" id="GMF36540.1"/>
    </source>
</evidence>
<protein>
    <submittedName>
        <fullName evidence="2">Unnamed protein product</fullName>
    </submittedName>
</protein>
<proteinExistence type="predicted"/>
<sequence length="245" mass="26556">MYQEDLESHLKYHPVQSSSSYCGRAVPTLLCMFYGLGELSIWYQQWSSANSGSRSASRLEILLIAERGAHPTLALYDGSAIELAINSATPLSPYDIVPTTTLAESATKKLAERQQLSFDEADCRSTAEVTRPSNANRTKTRTPCERSSGSGDTAEPESFQLSHVLTDQVPLCLPGYKGYVLSFSGSAKLDNIAEQGSCSWILCSLPTWDIVTASCFHLESATTTIAKCTGLSKGIWSAIEHGVTD</sequence>
<dbReference type="AlphaFoldDB" id="A0A9W6XDX4"/>
<keyword evidence="3" id="KW-1185">Reference proteome</keyword>
<organism evidence="2 3">
    <name type="scientific">Phytophthora fragariaefolia</name>
    <dbReference type="NCBI Taxonomy" id="1490495"/>
    <lineage>
        <taxon>Eukaryota</taxon>
        <taxon>Sar</taxon>
        <taxon>Stramenopiles</taxon>
        <taxon>Oomycota</taxon>
        <taxon>Peronosporomycetes</taxon>
        <taxon>Peronosporales</taxon>
        <taxon>Peronosporaceae</taxon>
        <taxon>Phytophthora</taxon>
    </lineage>
</organism>